<feature type="transmembrane region" description="Helical" evidence="1">
    <location>
        <begin position="34"/>
        <end position="55"/>
    </location>
</feature>
<reference evidence="2 3" key="1">
    <citation type="journal article" date="2016" name="Nat. Commun.">
        <title>Thousands of microbial genomes shed light on interconnected biogeochemical processes in an aquifer system.</title>
        <authorList>
            <person name="Anantharaman K."/>
            <person name="Brown C.T."/>
            <person name="Hug L.A."/>
            <person name="Sharon I."/>
            <person name="Castelle C.J."/>
            <person name="Probst A.J."/>
            <person name="Thomas B.C."/>
            <person name="Singh A."/>
            <person name="Wilkins M.J."/>
            <person name="Karaoz U."/>
            <person name="Brodie E.L."/>
            <person name="Williams K.H."/>
            <person name="Hubbard S.S."/>
            <person name="Banfield J.F."/>
        </authorList>
    </citation>
    <scope>NUCLEOTIDE SEQUENCE [LARGE SCALE GENOMIC DNA]</scope>
</reference>
<organism evidence="2 3">
    <name type="scientific">Candidatus Kaiserbacteria bacterium RIFOXYD1_FULL_42_15</name>
    <dbReference type="NCBI Taxonomy" id="1798532"/>
    <lineage>
        <taxon>Bacteria</taxon>
        <taxon>Candidatus Kaiseribacteriota</taxon>
    </lineage>
</organism>
<comment type="caution">
    <text evidence="2">The sequence shown here is derived from an EMBL/GenBank/DDBJ whole genome shotgun (WGS) entry which is preliminary data.</text>
</comment>
<evidence type="ECO:0000313" key="2">
    <source>
        <dbReference type="EMBL" id="OGG88409.1"/>
    </source>
</evidence>
<dbReference type="AlphaFoldDB" id="A0A1F6FRB2"/>
<keyword evidence="1" id="KW-0812">Transmembrane</keyword>
<keyword evidence="1" id="KW-1133">Transmembrane helix</keyword>
<dbReference type="EMBL" id="MFMT01000021">
    <property type="protein sequence ID" value="OGG88409.1"/>
    <property type="molecule type" value="Genomic_DNA"/>
</dbReference>
<proteinExistence type="predicted"/>
<gene>
    <name evidence="2" type="ORF">A2592_01180</name>
</gene>
<dbReference type="Proteomes" id="UP000179230">
    <property type="component" value="Unassembled WGS sequence"/>
</dbReference>
<sequence length="265" mass="28603">MNSEINNQSNPVESANVTDANIHPINQVTPVSKYLAMALFIILPFVGGYVGYTFAPEKVVEVTVTPAVVITPSEAESFDVLVSVPVDAQHFLFEGRKTGYFSSNDKVYLAQLNGTVDTEVGEYDWVVIGPAEIVPEADAATFKVISSEPAQTGSLFAVDSERAYSFKTLLPNVDVTTVEIFGRGGAFLMSDKGLYIGDVLVTSAAKADVEVYVINATEALSPFHVYVHNLVSNTWLQGGAGLEQKEIPAPEASDLTEEFKLFPLN</sequence>
<evidence type="ECO:0000256" key="1">
    <source>
        <dbReference type="SAM" id="Phobius"/>
    </source>
</evidence>
<keyword evidence="1" id="KW-0472">Membrane</keyword>
<protein>
    <submittedName>
        <fullName evidence="2">Uncharacterized protein</fullName>
    </submittedName>
</protein>
<accession>A0A1F6FRB2</accession>
<evidence type="ECO:0000313" key="3">
    <source>
        <dbReference type="Proteomes" id="UP000179230"/>
    </source>
</evidence>
<name>A0A1F6FRB2_9BACT</name>